<evidence type="ECO:0000313" key="10">
    <source>
        <dbReference type="Proteomes" id="UP001630127"/>
    </source>
</evidence>
<dbReference type="InterPro" id="IPR033917">
    <property type="entry name" value="ML_PG-PI_TP"/>
</dbReference>
<gene>
    <name evidence="9" type="ORF">ACH5RR_004474</name>
</gene>
<reference evidence="9 10" key="1">
    <citation type="submission" date="2024-11" db="EMBL/GenBank/DDBJ databases">
        <title>A near-complete genome assembly of Cinchona calisaya.</title>
        <authorList>
            <person name="Lian D.C."/>
            <person name="Zhao X.W."/>
            <person name="Wei L."/>
        </authorList>
    </citation>
    <scope>NUCLEOTIDE SEQUENCE [LARGE SCALE GENOMIC DNA]</scope>
    <source>
        <tissue evidence="9">Nenye</tissue>
    </source>
</reference>
<keyword evidence="4" id="KW-0813">Transport</keyword>
<feature type="signal peptide" evidence="7">
    <location>
        <begin position="1"/>
        <end position="29"/>
    </location>
</feature>
<dbReference type="Gene3D" id="2.60.40.770">
    <property type="match status" value="1"/>
</dbReference>
<protein>
    <recommendedName>
        <fullName evidence="8">MD-2-related lipid-recognition domain-containing protein</fullName>
    </recommendedName>
</protein>
<evidence type="ECO:0000256" key="5">
    <source>
        <dbReference type="ARBA" id="ARBA00022729"/>
    </source>
</evidence>
<comment type="similarity">
    <text evidence="2">Belongs to the NPC2 family.</text>
</comment>
<evidence type="ECO:0000313" key="9">
    <source>
        <dbReference type="EMBL" id="KAL3536013.1"/>
    </source>
</evidence>
<feature type="domain" description="MD-2-related lipid-recognition" evidence="8">
    <location>
        <begin position="34"/>
        <end position="149"/>
    </location>
</feature>
<dbReference type="Pfam" id="PF02221">
    <property type="entry name" value="E1_DerP2_DerF2"/>
    <property type="match status" value="1"/>
</dbReference>
<evidence type="ECO:0000256" key="1">
    <source>
        <dbReference type="ARBA" id="ARBA00002053"/>
    </source>
</evidence>
<evidence type="ECO:0000256" key="3">
    <source>
        <dbReference type="ARBA" id="ARBA00011245"/>
    </source>
</evidence>
<dbReference type="FunFam" id="2.60.40.770:FF:000002">
    <property type="entry name" value="putative phosphatidylglycerol/phosphatidylinositol transfer protein DDB_G0282179"/>
    <property type="match status" value="1"/>
</dbReference>
<dbReference type="GO" id="GO:0006869">
    <property type="term" value="P:lipid transport"/>
    <property type="evidence" value="ECO:0007669"/>
    <property type="project" value="UniProtKB-KW"/>
</dbReference>
<feature type="chain" id="PRO_5044751788" description="MD-2-related lipid-recognition domain-containing protein" evidence="7">
    <location>
        <begin position="30"/>
        <end position="162"/>
    </location>
</feature>
<dbReference type="Proteomes" id="UP001630127">
    <property type="component" value="Unassembled WGS sequence"/>
</dbReference>
<dbReference type="CDD" id="cd00917">
    <property type="entry name" value="PG-PI_TP"/>
    <property type="match status" value="1"/>
</dbReference>
<evidence type="ECO:0000259" key="8">
    <source>
        <dbReference type="SMART" id="SM00737"/>
    </source>
</evidence>
<dbReference type="InterPro" id="IPR039670">
    <property type="entry name" value="NPC2-like"/>
</dbReference>
<comment type="caution">
    <text evidence="9">The sequence shown here is derived from an EMBL/GenBank/DDBJ whole genome shotgun (WGS) entry which is preliminary data.</text>
</comment>
<evidence type="ECO:0000256" key="4">
    <source>
        <dbReference type="ARBA" id="ARBA00022448"/>
    </source>
</evidence>
<dbReference type="InterPro" id="IPR014756">
    <property type="entry name" value="Ig_E-set"/>
</dbReference>
<keyword evidence="6" id="KW-0445">Lipid transport</keyword>
<name>A0ABD3AYB0_9GENT</name>
<evidence type="ECO:0000256" key="7">
    <source>
        <dbReference type="SAM" id="SignalP"/>
    </source>
</evidence>
<organism evidence="9 10">
    <name type="scientific">Cinchona calisaya</name>
    <dbReference type="NCBI Taxonomy" id="153742"/>
    <lineage>
        <taxon>Eukaryota</taxon>
        <taxon>Viridiplantae</taxon>
        <taxon>Streptophyta</taxon>
        <taxon>Embryophyta</taxon>
        <taxon>Tracheophyta</taxon>
        <taxon>Spermatophyta</taxon>
        <taxon>Magnoliopsida</taxon>
        <taxon>eudicotyledons</taxon>
        <taxon>Gunneridae</taxon>
        <taxon>Pentapetalae</taxon>
        <taxon>asterids</taxon>
        <taxon>lamiids</taxon>
        <taxon>Gentianales</taxon>
        <taxon>Rubiaceae</taxon>
        <taxon>Cinchonoideae</taxon>
        <taxon>Cinchoneae</taxon>
        <taxon>Cinchona</taxon>
    </lineage>
</organism>
<dbReference type="AlphaFoldDB" id="A0ABD3AYB0"/>
<keyword evidence="5 7" id="KW-0732">Signal</keyword>
<dbReference type="SMART" id="SM00737">
    <property type="entry name" value="ML"/>
    <property type="match status" value="1"/>
</dbReference>
<dbReference type="PANTHER" id="PTHR11306">
    <property type="entry name" value="NIEMANN PICK TYPE C2 PROTEIN NPC2-RELATED"/>
    <property type="match status" value="1"/>
</dbReference>
<comment type="subunit">
    <text evidence="3">Monomer.</text>
</comment>
<comment type="function">
    <text evidence="1">Catalyzes the intermembrane transfer of phosphatidylglycerol and phosphatidylinositol.</text>
</comment>
<keyword evidence="10" id="KW-1185">Reference proteome</keyword>
<dbReference type="InterPro" id="IPR003172">
    <property type="entry name" value="ML_dom"/>
</dbReference>
<dbReference type="EMBL" id="JBJUIK010000002">
    <property type="protein sequence ID" value="KAL3536013.1"/>
    <property type="molecule type" value="Genomic_DNA"/>
</dbReference>
<dbReference type="SUPFAM" id="SSF81296">
    <property type="entry name" value="E set domains"/>
    <property type="match status" value="1"/>
</dbReference>
<accession>A0ABD3AYB0</accession>
<evidence type="ECO:0000256" key="6">
    <source>
        <dbReference type="ARBA" id="ARBA00023055"/>
    </source>
</evidence>
<sequence>MAGSHLINLIALLALVFSVDLFLVPPTSAQSTDVQYCNKKANYTVKVSGVEITPYPVTRNEETTFKIAASTDTSISGGKLVIDVAYFGFHIHTETHDLCKETSCPVTGGDFEIAHSQVLPGYTPPGSYSLKMTLVDGNKKQLTCINFDFSVDFVASEAVADS</sequence>
<dbReference type="PANTHER" id="PTHR11306:SF0">
    <property type="entry name" value="PHOSPHATIDYLGLYCEROL_PHOSPHATIDYLINOSITOL TRANSFER PROTEIN"/>
    <property type="match status" value="1"/>
</dbReference>
<evidence type="ECO:0000256" key="2">
    <source>
        <dbReference type="ARBA" id="ARBA00006370"/>
    </source>
</evidence>
<proteinExistence type="inferred from homology"/>